<dbReference type="FunFam" id="1.10.420.10:FF:000001">
    <property type="entry name" value="Peroxidase"/>
    <property type="match status" value="1"/>
</dbReference>
<dbReference type="PRINTS" id="PR00458">
    <property type="entry name" value="PEROXIDASE"/>
</dbReference>
<evidence type="ECO:0000256" key="13">
    <source>
        <dbReference type="ARBA" id="ARBA00023004"/>
    </source>
</evidence>
<feature type="site" description="Transition state stabilizer" evidence="20">
    <location>
        <position position="47"/>
    </location>
</feature>
<feature type="domain" description="Plant heme peroxidase family profile" evidence="23">
    <location>
        <begin position="10"/>
        <end position="311"/>
    </location>
</feature>
<evidence type="ECO:0000256" key="7">
    <source>
        <dbReference type="ARBA" id="ARBA00022559"/>
    </source>
</evidence>
<keyword evidence="10" id="KW-0732">Signal</keyword>
<evidence type="ECO:0000256" key="19">
    <source>
        <dbReference type="PIRSR" id="PIRSR600823-3"/>
    </source>
</evidence>
<evidence type="ECO:0000256" key="4">
    <source>
        <dbReference type="ARBA" id="ARBA00006873"/>
    </source>
</evidence>
<comment type="cofactor">
    <cofactor evidence="19 22">
        <name>Ca(2+)</name>
        <dbReference type="ChEBI" id="CHEBI:29108"/>
    </cofactor>
    <text evidence="19 22">Binds 2 calcium ions per subunit.</text>
</comment>
<dbReference type="GO" id="GO:0005576">
    <property type="term" value="C:extracellular region"/>
    <property type="evidence" value="ECO:0007669"/>
    <property type="project" value="UniProtKB-SubCell"/>
</dbReference>
<dbReference type="PANTHER" id="PTHR31235">
    <property type="entry name" value="PEROXIDASE 25-RELATED"/>
    <property type="match status" value="1"/>
</dbReference>
<feature type="binding site" description="axial binding residue" evidence="19">
    <location>
        <position position="173"/>
    </location>
    <ligand>
        <name>heme b</name>
        <dbReference type="ChEBI" id="CHEBI:60344"/>
    </ligand>
    <ligandPart>
        <name>Fe</name>
        <dbReference type="ChEBI" id="CHEBI:18248"/>
    </ligandPart>
</feature>
<feature type="binding site" evidence="19">
    <location>
        <position position="61"/>
    </location>
    <ligand>
        <name>Ca(2+)</name>
        <dbReference type="ChEBI" id="CHEBI:29108"/>
        <label>1</label>
    </ligand>
</feature>
<keyword evidence="12 22" id="KW-0560">Oxidoreductase</keyword>
<protein>
    <recommendedName>
        <fullName evidence="5 22">Peroxidase</fullName>
        <ecNumber evidence="5 22">1.11.1.7</ecNumber>
    </recommendedName>
</protein>
<dbReference type="SUPFAM" id="SSF48113">
    <property type="entry name" value="Heme-dependent peroxidases"/>
    <property type="match status" value="1"/>
</dbReference>
<proteinExistence type="inferred from homology"/>
<keyword evidence="7 22" id="KW-0575">Peroxidase</keyword>
<dbReference type="PROSITE" id="PS50873">
    <property type="entry name" value="PEROXIDASE_4"/>
    <property type="match status" value="1"/>
</dbReference>
<dbReference type="GO" id="GO:0006979">
    <property type="term" value="P:response to oxidative stress"/>
    <property type="evidence" value="ECO:0007669"/>
    <property type="project" value="UniProtKB-UniRule"/>
</dbReference>
<evidence type="ECO:0000256" key="9">
    <source>
        <dbReference type="ARBA" id="ARBA00022723"/>
    </source>
</evidence>
<dbReference type="EC" id="1.11.1.7" evidence="5 22"/>
<accession>A0A5N6PYE3</accession>
<keyword evidence="6 22" id="KW-0964">Secreted</keyword>
<sequence>MLDAASSEDDLSYSVYQNTCQDVEGIIYNKVKEWVKKDPTLAPSLIRLHFHDCAVRGCDASILLDHSGSERSANVSKSLRGFEVINDIKAELEKKCPKTVSCADILTTAARDATVLAGGPFWTIPFGRKDGRVSLAKETATVPVGRESITTLIEFFQSKGLNVLDLVVLSGAHTIGRSTCESVQYRLYDYKGTKKPDPSINPLYLNYLRRKCRWASENVYLDAITARTFDVQYYLNLKKNMGLLSTDQLLYSDSRTKPIADALSFESSLFSNQFSVSMVKLANILDVRSSLRLKRMGIIVGRTTLFKIRDNDLFCEAPEASASVSKLSMKYESLRCLIRISSEVTGFPVAPICSISGNQWWRWLRSRRHGLVPTMVVP</sequence>
<dbReference type="OrthoDB" id="2113341at2759"/>
<feature type="binding site" evidence="19">
    <location>
        <position position="225"/>
    </location>
    <ligand>
        <name>Ca(2+)</name>
        <dbReference type="ChEBI" id="CHEBI:29108"/>
        <label>2</label>
    </ligand>
</feature>
<dbReference type="PRINTS" id="PR00461">
    <property type="entry name" value="PLPEROXIDASE"/>
</dbReference>
<keyword evidence="8 22" id="KW-0349">Heme</keyword>
<dbReference type="GO" id="GO:0140825">
    <property type="term" value="F:lactoperoxidase activity"/>
    <property type="evidence" value="ECO:0007669"/>
    <property type="project" value="UniProtKB-EC"/>
</dbReference>
<dbReference type="GO" id="GO:0042744">
    <property type="term" value="P:hydrogen peroxide catabolic process"/>
    <property type="evidence" value="ECO:0007669"/>
    <property type="project" value="UniProtKB-KW"/>
</dbReference>
<feature type="binding site" evidence="19">
    <location>
        <position position="222"/>
    </location>
    <ligand>
        <name>Ca(2+)</name>
        <dbReference type="ChEBI" id="CHEBI:29108"/>
        <label>2</label>
    </ligand>
</feature>
<dbReference type="InterPro" id="IPR002016">
    <property type="entry name" value="Haem_peroxidase"/>
</dbReference>
<evidence type="ECO:0000256" key="1">
    <source>
        <dbReference type="ARBA" id="ARBA00000189"/>
    </source>
</evidence>
<reference evidence="24 25" key="1">
    <citation type="submission" date="2019-05" db="EMBL/GenBank/DDBJ databases">
        <title>Mikania micrantha, genome provides insights into the molecular mechanism of rapid growth.</title>
        <authorList>
            <person name="Liu B."/>
        </authorList>
    </citation>
    <scope>NUCLEOTIDE SEQUENCE [LARGE SCALE GENOMIC DNA]</scope>
    <source>
        <strain evidence="24">NLD-2019</strain>
        <tissue evidence="24">Leaf</tissue>
    </source>
</reference>
<dbReference type="GO" id="GO:0020037">
    <property type="term" value="F:heme binding"/>
    <property type="evidence" value="ECO:0007669"/>
    <property type="project" value="UniProtKB-UniRule"/>
</dbReference>
<keyword evidence="9 19" id="KW-0479">Metal-binding</keyword>
<dbReference type="InterPro" id="IPR010255">
    <property type="entry name" value="Haem_peroxidase_sf"/>
</dbReference>
<evidence type="ECO:0000313" key="25">
    <source>
        <dbReference type="Proteomes" id="UP000326396"/>
    </source>
</evidence>
<dbReference type="EMBL" id="SZYD01000002">
    <property type="protein sequence ID" value="KAD7117610.1"/>
    <property type="molecule type" value="Genomic_DNA"/>
</dbReference>
<feature type="binding site" evidence="19">
    <location>
        <position position="57"/>
    </location>
    <ligand>
        <name>Ca(2+)</name>
        <dbReference type="ChEBI" id="CHEBI:29108"/>
        <label>1</label>
    </ligand>
</feature>
<evidence type="ECO:0000256" key="12">
    <source>
        <dbReference type="ARBA" id="ARBA00023002"/>
    </source>
</evidence>
<dbReference type="InterPro" id="IPR033905">
    <property type="entry name" value="Secretory_peroxidase"/>
</dbReference>
<evidence type="ECO:0000259" key="23">
    <source>
        <dbReference type="PROSITE" id="PS50873"/>
    </source>
</evidence>
<keyword evidence="13 19" id="KW-0408">Iron</keyword>
<dbReference type="AlphaFoldDB" id="A0A5N6PYE3"/>
<evidence type="ECO:0000256" key="10">
    <source>
        <dbReference type="ARBA" id="ARBA00022729"/>
    </source>
</evidence>
<organism evidence="24 25">
    <name type="scientific">Mikania micrantha</name>
    <name type="common">bitter vine</name>
    <dbReference type="NCBI Taxonomy" id="192012"/>
    <lineage>
        <taxon>Eukaryota</taxon>
        <taxon>Viridiplantae</taxon>
        <taxon>Streptophyta</taxon>
        <taxon>Embryophyta</taxon>
        <taxon>Tracheophyta</taxon>
        <taxon>Spermatophyta</taxon>
        <taxon>Magnoliopsida</taxon>
        <taxon>eudicotyledons</taxon>
        <taxon>Gunneridae</taxon>
        <taxon>Pentapetalae</taxon>
        <taxon>asterids</taxon>
        <taxon>campanulids</taxon>
        <taxon>Asterales</taxon>
        <taxon>Asteraceae</taxon>
        <taxon>Asteroideae</taxon>
        <taxon>Heliantheae alliance</taxon>
        <taxon>Eupatorieae</taxon>
        <taxon>Mikania</taxon>
    </lineage>
</organism>
<evidence type="ECO:0000256" key="15">
    <source>
        <dbReference type="ARBA" id="ARBA00023180"/>
    </source>
</evidence>
<comment type="subcellular location">
    <subcellularLocation>
        <location evidence="3 22">Secreted</location>
    </subcellularLocation>
</comment>
<dbReference type="PROSITE" id="PS00436">
    <property type="entry name" value="PEROXIDASE_2"/>
    <property type="match status" value="1"/>
</dbReference>
<comment type="similarity">
    <text evidence="22">Belongs to the peroxidase family. Classical plant (class III) peroxidase subfamily.</text>
</comment>
<feature type="binding site" evidence="18">
    <location>
        <position position="143"/>
    </location>
    <ligand>
        <name>substrate</name>
    </ligand>
</feature>
<evidence type="ECO:0000256" key="20">
    <source>
        <dbReference type="PIRSR" id="PIRSR600823-4"/>
    </source>
</evidence>
<evidence type="ECO:0000256" key="11">
    <source>
        <dbReference type="ARBA" id="ARBA00022837"/>
    </source>
</evidence>
<evidence type="ECO:0000256" key="2">
    <source>
        <dbReference type="ARBA" id="ARBA00002322"/>
    </source>
</evidence>
<keyword evidence="11 19" id="KW-0106">Calcium</keyword>
<comment type="catalytic activity">
    <reaction evidence="1 22">
        <text>2 a phenolic donor + H2O2 = 2 a phenolic radical donor + 2 H2O</text>
        <dbReference type="Rhea" id="RHEA:56136"/>
        <dbReference type="ChEBI" id="CHEBI:15377"/>
        <dbReference type="ChEBI" id="CHEBI:16240"/>
        <dbReference type="ChEBI" id="CHEBI:139520"/>
        <dbReference type="ChEBI" id="CHEBI:139521"/>
        <dbReference type="EC" id="1.11.1.7"/>
    </reaction>
</comment>
<dbReference type="CDD" id="cd00693">
    <property type="entry name" value="secretory_peroxidase"/>
    <property type="match status" value="1"/>
</dbReference>
<feature type="binding site" evidence="19">
    <location>
        <position position="70"/>
    </location>
    <ligand>
        <name>Ca(2+)</name>
        <dbReference type="ChEBI" id="CHEBI:29108"/>
        <label>1</label>
    </ligand>
</feature>
<evidence type="ECO:0000256" key="16">
    <source>
        <dbReference type="ARBA" id="ARBA00023324"/>
    </source>
</evidence>
<dbReference type="InterPro" id="IPR000823">
    <property type="entry name" value="Peroxidase_pln"/>
</dbReference>
<dbReference type="Gene3D" id="1.10.520.10">
    <property type="match status" value="1"/>
</dbReference>
<evidence type="ECO:0000256" key="22">
    <source>
        <dbReference type="RuleBase" id="RU362060"/>
    </source>
</evidence>
<name>A0A5N6PYE3_9ASTR</name>
<keyword evidence="14 21" id="KW-1015">Disulfide bond</keyword>
<dbReference type="FunFam" id="1.10.520.10:FF:000006">
    <property type="entry name" value="Peroxidase"/>
    <property type="match status" value="1"/>
</dbReference>
<feature type="binding site" evidence="19">
    <location>
        <position position="59"/>
    </location>
    <ligand>
        <name>Ca(2+)</name>
        <dbReference type="ChEBI" id="CHEBI:29108"/>
        <label>1</label>
    </ligand>
</feature>
<feature type="active site" description="Proton acceptor" evidence="17">
    <location>
        <position position="51"/>
    </location>
</feature>
<evidence type="ECO:0000256" key="8">
    <source>
        <dbReference type="ARBA" id="ARBA00022617"/>
    </source>
</evidence>
<keyword evidence="15" id="KW-0325">Glycoprotein</keyword>
<evidence type="ECO:0000256" key="3">
    <source>
        <dbReference type="ARBA" id="ARBA00004613"/>
    </source>
</evidence>
<dbReference type="InterPro" id="IPR019793">
    <property type="entry name" value="Peroxidases_heam-ligand_BS"/>
</dbReference>
<gene>
    <name evidence="24" type="ORF">E3N88_04878</name>
</gene>
<dbReference type="Pfam" id="PF00141">
    <property type="entry name" value="peroxidase"/>
    <property type="match status" value="1"/>
</dbReference>
<comment type="function">
    <text evidence="2">Removal of H(2)O(2), oxidation of toxic reductants, biosynthesis and degradation of lignin, suberization, auxin catabolism, response to environmental stresses such as wounding, pathogen attack and oxidative stress. These functions might be dependent on each isozyme/isoform in each plant tissue.</text>
</comment>
<keyword evidence="25" id="KW-1185">Reference proteome</keyword>
<dbReference type="InterPro" id="IPR019794">
    <property type="entry name" value="Peroxidases_AS"/>
</dbReference>
<evidence type="ECO:0000256" key="6">
    <source>
        <dbReference type="ARBA" id="ARBA00022525"/>
    </source>
</evidence>
<evidence type="ECO:0000313" key="24">
    <source>
        <dbReference type="EMBL" id="KAD7117610.1"/>
    </source>
</evidence>
<feature type="disulfide bond" evidence="21">
    <location>
        <begin position="20"/>
        <end position="96"/>
    </location>
</feature>
<feature type="binding site" evidence="19">
    <location>
        <position position="55"/>
    </location>
    <ligand>
        <name>Ca(2+)</name>
        <dbReference type="ChEBI" id="CHEBI:29108"/>
        <label>1</label>
    </ligand>
</feature>
<feature type="disulfide bond" evidence="21">
    <location>
        <begin position="180"/>
        <end position="212"/>
    </location>
</feature>
<evidence type="ECO:0000256" key="17">
    <source>
        <dbReference type="PIRSR" id="PIRSR600823-1"/>
    </source>
</evidence>
<feature type="binding site" evidence="19">
    <location>
        <position position="230"/>
    </location>
    <ligand>
        <name>Ca(2+)</name>
        <dbReference type="ChEBI" id="CHEBI:29108"/>
        <label>2</label>
    </ligand>
</feature>
<comment type="cofactor">
    <cofactor evidence="19 22">
        <name>heme b</name>
        <dbReference type="ChEBI" id="CHEBI:60344"/>
    </cofactor>
    <text evidence="19 22">Binds 1 heme b (iron(II)-protoporphyrin IX) group per subunit.</text>
</comment>
<dbReference type="PROSITE" id="PS00435">
    <property type="entry name" value="PEROXIDASE_1"/>
    <property type="match status" value="1"/>
</dbReference>
<comment type="similarity">
    <text evidence="4">Belongs to the peroxidase family. Ascorbate peroxidase subfamily.</text>
</comment>
<comment type="caution">
    <text evidence="24">The sequence shown here is derived from an EMBL/GenBank/DDBJ whole genome shotgun (WGS) entry which is preliminary data.</text>
</comment>
<feature type="binding site" evidence="19">
    <location>
        <position position="174"/>
    </location>
    <ligand>
        <name>Ca(2+)</name>
        <dbReference type="ChEBI" id="CHEBI:29108"/>
        <label>2</label>
    </ligand>
</feature>
<dbReference type="Gene3D" id="1.10.420.10">
    <property type="entry name" value="Peroxidase, domain 2"/>
    <property type="match status" value="1"/>
</dbReference>
<evidence type="ECO:0000256" key="18">
    <source>
        <dbReference type="PIRSR" id="PIRSR600823-2"/>
    </source>
</evidence>
<feature type="disulfide bond" evidence="21">
    <location>
        <begin position="53"/>
        <end position="58"/>
    </location>
</feature>
<dbReference type="Proteomes" id="UP000326396">
    <property type="component" value="Linkage Group LG10"/>
</dbReference>
<evidence type="ECO:0000256" key="5">
    <source>
        <dbReference type="ARBA" id="ARBA00012313"/>
    </source>
</evidence>
<keyword evidence="16 22" id="KW-0376">Hydrogen peroxide</keyword>
<evidence type="ECO:0000256" key="21">
    <source>
        <dbReference type="PIRSR" id="PIRSR600823-5"/>
    </source>
</evidence>
<dbReference type="GO" id="GO:0046872">
    <property type="term" value="F:metal ion binding"/>
    <property type="evidence" value="ECO:0007669"/>
    <property type="project" value="UniProtKB-UniRule"/>
</dbReference>
<feature type="binding site" evidence="19">
    <location>
        <position position="52"/>
    </location>
    <ligand>
        <name>Ca(2+)</name>
        <dbReference type="ChEBI" id="CHEBI:29108"/>
        <label>1</label>
    </ligand>
</feature>
<evidence type="ECO:0000256" key="14">
    <source>
        <dbReference type="ARBA" id="ARBA00023157"/>
    </source>
</evidence>